<sequence>MASRAGMPGAAYSYRYRSRSGSYSYTAITNHQLTRQRSMPAALAAAFTSCGRGDRPRSLGDGGDVDVDESLGRRAPAARSAPGGAVGAVVRAVLAWIRRGRRKAAAMGLRRSGSLSSAGKEQRYGDEESYAQNFDEGDAAAEPENLSRSFSARYARRAPWRDGAR</sequence>
<accession>A0ABC8VEG0</accession>
<proteinExistence type="predicted"/>
<organism evidence="2 3">
    <name type="scientific">Urochloa decumbens</name>
    <dbReference type="NCBI Taxonomy" id="240449"/>
    <lineage>
        <taxon>Eukaryota</taxon>
        <taxon>Viridiplantae</taxon>
        <taxon>Streptophyta</taxon>
        <taxon>Embryophyta</taxon>
        <taxon>Tracheophyta</taxon>
        <taxon>Spermatophyta</taxon>
        <taxon>Magnoliopsida</taxon>
        <taxon>Liliopsida</taxon>
        <taxon>Poales</taxon>
        <taxon>Poaceae</taxon>
        <taxon>PACMAD clade</taxon>
        <taxon>Panicoideae</taxon>
        <taxon>Panicodae</taxon>
        <taxon>Paniceae</taxon>
        <taxon>Melinidinae</taxon>
        <taxon>Urochloa</taxon>
    </lineage>
</organism>
<reference evidence="3" key="1">
    <citation type="submission" date="2024-06" db="EMBL/GenBank/DDBJ databases">
        <authorList>
            <person name="Ryan C."/>
        </authorList>
    </citation>
    <scope>NUCLEOTIDE SEQUENCE [LARGE SCALE GENOMIC DNA]</scope>
</reference>
<evidence type="ECO:0000256" key="1">
    <source>
        <dbReference type="SAM" id="MobiDB-lite"/>
    </source>
</evidence>
<evidence type="ECO:0000313" key="2">
    <source>
        <dbReference type="EMBL" id="CAL4889248.1"/>
    </source>
</evidence>
<dbReference type="EMBL" id="OZ075111">
    <property type="protein sequence ID" value="CAL4889248.1"/>
    <property type="molecule type" value="Genomic_DNA"/>
</dbReference>
<reference evidence="2 3" key="2">
    <citation type="submission" date="2024-10" db="EMBL/GenBank/DDBJ databases">
        <authorList>
            <person name="Ryan C."/>
        </authorList>
    </citation>
    <scope>NUCLEOTIDE SEQUENCE [LARGE SCALE GENOMIC DNA]</scope>
</reference>
<name>A0ABC8VEG0_9POAL</name>
<protein>
    <submittedName>
        <fullName evidence="2">Uncharacterized protein</fullName>
    </submittedName>
</protein>
<feature type="compositionally biased region" description="Low complexity" evidence="1">
    <location>
        <begin position="108"/>
        <end position="117"/>
    </location>
</feature>
<dbReference type="Proteomes" id="UP001497457">
    <property type="component" value="Chromosome 1b"/>
</dbReference>
<gene>
    <name evidence="2" type="ORF">URODEC1_LOCUS2599</name>
</gene>
<dbReference type="PANTHER" id="PTHR33168">
    <property type="entry name" value="STRESS INDUCED PROTEIN-RELATED"/>
    <property type="match status" value="1"/>
</dbReference>
<keyword evidence="3" id="KW-1185">Reference proteome</keyword>
<feature type="region of interest" description="Disordered" evidence="1">
    <location>
        <begin position="108"/>
        <end position="153"/>
    </location>
</feature>
<evidence type="ECO:0000313" key="3">
    <source>
        <dbReference type="Proteomes" id="UP001497457"/>
    </source>
</evidence>
<dbReference type="AlphaFoldDB" id="A0ABC8VEG0"/>